<keyword evidence="1" id="KW-1133">Transmembrane helix</keyword>
<dbReference type="OrthoDB" id="3482556at2"/>
<accession>A0A1I5AQD5</accession>
<dbReference type="RefSeq" id="WP_093345158.1">
    <property type="nucleotide sequence ID" value="NZ_FOUY01000018.1"/>
</dbReference>
<dbReference type="Pfam" id="PF19545">
    <property type="entry name" value="DUF6069"/>
    <property type="match status" value="1"/>
</dbReference>
<feature type="transmembrane region" description="Helical" evidence="1">
    <location>
        <begin position="64"/>
        <end position="85"/>
    </location>
</feature>
<dbReference type="EMBL" id="FOUY01000018">
    <property type="protein sequence ID" value="SFN64647.1"/>
    <property type="molecule type" value="Genomic_DNA"/>
</dbReference>
<dbReference type="PROSITE" id="PS51318">
    <property type="entry name" value="TAT"/>
    <property type="match status" value="1"/>
</dbReference>
<reference evidence="2 3" key="1">
    <citation type="submission" date="2016-10" db="EMBL/GenBank/DDBJ databases">
        <authorList>
            <person name="de Groot N.N."/>
        </authorList>
    </citation>
    <scope>NUCLEOTIDE SEQUENCE [LARGE SCALE GENOMIC DNA]</scope>
    <source>
        <strain evidence="2 3">CGMCC 4.1877</strain>
    </source>
</reference>
<feature type="transmembrane region" description="Helical" evidence="1">
    <location>
        <begin position="122"/>
        <end position="139"/>
    </location>
</feature>
<evidence type="ECO:0000313" key="3">
    <source>
        <dbReference type="Proteomes" id="UP000199614"/>
    </source>
</evidence>
<sequence length="144" mass="15045">MSETTTVHTVHPTAAGTPVARRRLLRLAGVAATVVVTLAVWAVGALAGADYVLRDPTGAVVIDAWTTAVVTLVVSLLGWAGLAVLERLTRHAARIWTGLAAVVVTASMVPIFLIVATPATQVALFFVHLAVAVLVPALLQARRR</sequence>
<protein>
    <submittedName>
        <fullName evidence="2">Uncharacterized protein</fullName>
    </submittedName>
</protein>
<evidence type="ECO:0000256" key="1">
    <source>
        <dbReference type="SAM" id="Phobius"/>
    </source>
</evidence>
<dbReference type="AlphaFoldDB" id="A0A1I5AQD5"/>
<dbReference type="InterPro" id="IPR045713">
    <property type="entry name" value="DUF6069"/>
</dbReference>
<dbReference type="STRING" id="260086.SAMN05216207_101890"/>
<evidence type="ECO:0000313" key="2">
    <source>
        <dbReference type="EMBL" id="SFN64647.1"/>
    </source>
</evidence>
<keyword evidence="3" id="KW-1185">Reference proteome</keyword>
<keyword evidence="1" id="KW-0812">Transmembrane</keyword>
<proteinExistence type="predicted"/>
<name>A0A1I5AQD5_PSUAM</name>
<gene>
    <name evidence="2" type="ORF">SAMN05216207_101890</name>
</gene>
<keyword evidence="1" id="KW-0472">Membrane</keyword>
<dbReference type="Proteomes" id="UP000199614">
    <property type="component" value="Unassembled WGS sequence"/>
</dbReference>
<feature type="transmembrane region" description="Helical" evidence="1">
    <location>
        <begin position="24"/>
        <end position="44"/>
    </location>
</feature>
<feature type="transmembrane region" description="Helical" evidence="1">
    <location>
        <begin position="97"/>
        <end position="116"/>
    </location>
</feature>
<organism evidence="2 3">
    <name type="scientific">Pseudonocardia ammonioxydans</name>
    <dbReference type="NCBI Taxonomy" id="260086"/>
    <lineage>
        <taxon>Bacteria</taxon>
        <taxon>Bacillati</taxon>
        <taxon>Actinomycetota</taxon>
        <taxon>Actinomycetes</taxon>
        <taxon>Pseudonocardiales</taxon>
        <taxon>Pseudonocardiaceae</taxon>
        <taxon>Pseudonocardia</taxon>
    </lineage>
</organism>
<dbReference type="InterPro" id="IPR006311">
    <property type="entry name" value="TAT_signal"/>
</dbReference>